<evidence type="ECO:0000256" key="7">
    <source>
        <dbReference type="ARBA" id="ARBA00022779"/>
    </source>
</evidence>
<dbReference type="Pfam" id="PF01052">
    <property type="entry name" value="FliMN_C"/>
    <property type="match status" value="1"/>
</dbReference>
<keyword evidence="8" id="KW-0472">Membrane</keyword>
<evidence type="ECO:0000256" key="8">
    <source>
        <dbReference type="ARBA" id="ARBA00023136"/>
    </source>
</evidence>
<evidence type="ECO:0000259" key="10">
    <source>
        <dbReference type="Pfam" id="PF01052"/>
    </source>
</evidence>
<keyword evidence="12" id="KW-1185">Reference proteome</keyword>
<dbReference type="PRINTS" id="PR00955">
    <property type="entry name" value="FLGMOTORFLIM"/>
</dbReference>
<keyword evidence="11" id="KW-0282">Flagellum</keyword>
<evidence type="ECO:0000256" key="6">
    <source>
        <dbReference type="ARBA" id="ARBA00022500"/>
    </source>
</evidence>
<dbReference type="InterPro" id="IPR001689">
    <property type="entry name" value="Flag_FliM"/>
</dbReference>
<evidence type="ECO:0000256" key="4">
    <source>
        <dbReference type="ARBA" id="ARBA00021898"/>
    </source>
</evidence>
<keyword evidence="11" id="KW-0969">Cilium</keyword>
<gene>
    <name evidence="11" type="ORF">LRS13_04300</name>
</gene>
<dbReference type="RefSeq" id="WP_353865238.1">
    <property type="nucleotide sequence ID" value="NZ_CP088295.1"/>
</dbReference>
<dbReference type="SUPFAM" id="SSF101801">
    <property type="entry name" value="Surface presentation of antigens (SPOA)"/>
    <property type="match status" value="1"/>
</dbReference>
<dbReference type="PANTHER" id="PTHR30034">
    <property type="entry name" value="FLAGELLAR MOTOR SWITCH PROTEIN FLIM"/>
    <property type="match status" value="1"/>
</dbReference>
<sequence length="329" mass="36216">MSDGILDASQIDALLEQAAKGELPDQPAVEEQKEQKGRNRWLRVVDFSRPTKFGPEEENRMRRLHEAFCRMAGTRLAGQHRIPMELELIDTSQRTWRDAYKLVSRDAACAVIEIKPYGTTCLMAVEMPLLLLAIDKLLGSDDEEPNERKLTGIDMALVKRVLGEFTSAMSLTWQDLAEVEFELHNMENEADAEQMMSASEPTLAIAMEARLGSVSSAVVLLLPHISVQPALAEYAARTAADMHADPVVKDMLHRRIGEATVNVRAELGAATMGLHEVLALQPGDSIRLAGPAPGEADLKVDDITVCRTRAGRHGSKRAVQIDSPMEDMA</sequence>
<reference evidence="12" key="1">
    <citation type="submission" date="2021-11" db="EMBL/GenBank/DDBJ databases">
        <title>Cultivation dependent microbiological survey of springs from the worlds oldest radium mine currently devoted to the extraction of radon-saturated water.</title>
        <authorList>
            <person name="Kapinusova G."/>
            <person name="Smrhova T."/>
            <person name="Strejcek M."/>
            <person name="Suman J."/>
            <person name="Jani K."/>
            <person name="Pajer P."/>
            <person name="Uhlik O."/>
        </authorList>
    </citation>
    <scope>NUCLEOTIDE SEQUENCE [LARGE SCALE GENOMIC DNA]</scope>
    <source>
        <strain evidence="12">J379</strain>
    </source>
</reference>
<organism evidence="11 12">
    <name type="scientific">Svornostia abyssi</name>
    <dbReference type="NCBI Taxonomy" id="2898438"/>
    <lineage>
        <taxon>Bacteria</taxon>
        <taxon>Bacillati</taxon>
        <taxon>Actinomycetota</taxon>
        <taxon>Thermoleophilia</taxon>
        <taxon>Solirubrobacterales</taxon>
        <taxon>Baekduiaceae</taxon>
        <taxon>Svornostia</taxon>
    </lineage>
</organism>
<keyword evidence="6" id="KW-0145">Chemotaxis</keyword>
<feature type="domain" description="Flagellar motor switch protein FliN-like C-terminal" evidence="10">
    <location>
        <begin position="255"/>
        <end position="324"/>
    </location>
</feature>
<name>A0ABY5PJA5_9ACTN</name>
<evidence type="ECO:0000256" key="1">
    <source>
        <dbReference type="ARBA" id="ARBA00004117"/>
    </source>
</evidence>
<keyword evidence="11" id="KW-0966">Cell projection</keyword>
<dbReference type="Gene3D" id="2.30.330.10">
    <property type="entry name" value="SpoA-like"/>
    <property type="match status" value="1"/>
</dbReference>
<evidence type="ECO:0000256" key="9">
    <source>
        <dbReference type="ARBA" id="ARBA00023143"/>
    </source>
</evidence>
<keyword evidence="7" id="KW-0283">Flagellar rotation</keyword>
<dbReference type="InterPro" id="IPR028976">
    <property type="entry name" value="CheC-like_sf"/>
</dbReference>
<evidence type="ECO:0000256" key="3">
    <source>
        <dbReference type="ARBA" id="ARBA00011049"/>
    </source>
</evidence>
<evidence type="ECO:0000256" key="5">
    <source>
        <dbReference type="ARBA" id="ARBA00022475"/>
    </source>
</evidence>
<keyword evidence="5" id="KW-1003">Cell membrane</keyword>
<dbReference type="InterPro" id="IPR036429">
    <property type="entry name" value="SpoA-like_sf"/>
</dbReference>
<dbReference type="Gene3D" id="3.40.1550.10">
    <property type="entry name" value="CheC-like"/>
    <property type="match status" value="1"/>
</dbReference>
<dbReference type="Proteomes" id="UP001058860">
    <property type="component" value="Chromosome"/>
</dbReference>
<evidence type="ECO:0000313" key="12">
    <source>
        <dbReference type="Proteomes" id="UP001058860"/>
    </source>
</evidence>
<accession>A0ABY5PJA5</accession>
<dbReference type="InterPro" id="IPR001543">
    <property type="entry name" value="FliN-like_C"/>
</dbReference>
<protein>
    <recommendedName>
        <fullName evidence="4">Flagellar motor switch protein FliM</fullName>
    </recommendedName>
</protein>
<proteinExistence type="inferred from homology"/>
<comment type="similarity">
    <text evidence="3">Belongs to the FliM family.</text>
</comment>
<dbReference type="PIRSF" id="PIRSF002888">
    <property type="entry name" value="FliM"/>
    <property type="match status" value="1"/>
</dbReference>
<dbReference type="Pfam" id="PF02154">
    <property type="entry name" value="FliM"/>
    <property type="match status" value="1"/>
</dbReference>
<keyword evidence="9" id="KW-0975">Bacterial flagellum</keyword>
<comment type="subcellular location">
    <subcellularLocation>
        <location evidence="1">Bacterial flagellum basal body</location>
    </subcellularLocation>
    <subcellularLocation>
        <location evidence="2">Cell membrane</location>
        <topology evidence="2">Peripheral membrane protein</topology>
    </subcellularLocation>
</comment>
<evidence type="ECO:0000313" key="11">
    <source>
        <dbReference type="EMBL" id="UUY04758.1"/>
    </source>
</evidence>
<dbReference type="EMBL" id="CP088295">
    <property type="protein sequence ID" value="UUY04758.1"/>
    <property type="molecule type" value="Genomic_DNA"/>
</dbReference>
<dbReference type="PANTHER" id="PTHR30034:SF6">
    <property type="entry name" value="YOP PROTEINS TRANSLOCATION PROTEIN Q"/>
    <property type="match status" value="1"/>
</dbReference>
<evidence type="ECO:0000256" key="2">
    <source>
        <dbReference type="ARBA" id="ARBA00004202"/>
    </source>
</evidence>